<organism evidence="2 3">
    <name type="scientific">Eubacterium maltosivorans</name>
    <dbReference type="NCBI Taxonomy" id="2041044"/>
    <lineage>
        <taxon>Bacteria</taxon>
        <taxon>Bacillati</taxon>
        <taxon>Bacillota</taxon>
        <taxon>Clostridia</taxon>
        <taxon>Eubacteriales</taxon>
        <taxon>Eubacteriaceae</taxon>
        <taxon>Eubacterium</taxon>
    </lineage>
</organism>
<accession>A0A4P9CC19</accession>
<evidence type="ECO:0000313" key="2">
    <source>
        <dbReference type="EMBL" id="QCT72395.1"/>
    </source>
</evidence>
<dbReference type="AlphaFoldDB" id="A0A4P9CC19"/>
<keyword evidence="3" id="KW-1185">Reference proteome</keyword>
<keyword evidence="1" id="KW-0051">Antiviral defense</keyword>
<dbReference type="Proteomes" id="UP000218387">
    <property type="component" value="Chromosome"/>
</dbReference>
<proteinExistence type="predicted"/>
<protein>
    <submittedName>
        <fullName evidence="2">Type I-B CRISPR-associated protein Cas5</fullName>
    </submittedName>
</protein>
<dbReference type="InterPro" id="IPR013422">
    <property type="entry name" value="CRISPR-assoc_prot_Cas5_N"/>
</dbReference>
<name>A0A4P9CC19_EUBML</name>
<gene>
    <name evidence="2" type="primary">cas5b</name>
    <name evidence="2" type="ORF">CPZ25_013995</name>
</gene>
<reference evidence="2 3" key="1">
    <citation type="submission" date="2018-05" db="EMBL/GenBank/DDBJ databases">
        <title>Genome comparison of Eubacterium sp.</title>
        <authorList>
            <person name="Feng Y."/>
            <person name="Sanchez-Andrea I."/>
            <person name="Stams A.J.M."/>
            <person name="De Vos W.M."/>
        </authorList>
    </citation>
    <scope>NUCLEOTIDE SEQUENCE [LARGE SCALE GENOMIC DNA]</scope>
    <source>
        <strain evidence="2 3">YI</strain>
    </source>
</reference>
<dbReference type="EMBL" id="CP029487">
    <property type="protein sequence ID" value="QCT72395.1"/>
    <property type="molecule type" value="Genomic_DNA"/>
</dbReference>
<dbReference type="KEGG" id="emt:CPZ25_013995"/>
<dbReference type="NCBIfam" id="TIGR02593">
    <property type="entry name" value="CRISPR_cas5"/>
    <property type="match status" value="1"/>
</dbReference>
<evidence type="ECO:0000256" key="1">
    <source>
        <dbReference type="ARBA" id="ARBA00023118"/>
    </source>
</evidence>
<sequence length="248" mass="28258">MKALKFLLRGKTAFFKQPDVNTYCYYTYGCIHKVALLGMFGAVMGFRGYNGQTKAETYPEFYEKLKHLKVSICPLNEKGYIPRKVQTFNNSVGYASKEEGGNLIVKEQWLENPSWEIAFLIEDEDSETLAERLLNYRFAFIPYLGKNDHSAQLEQVEVTEVSPVSDRGNLKISSLFPSKAGTIQQIEGGMAQLQMRESPFKYEERLPVGLEPACNQYETCQMTFTNQPVSLADNAEAYFMGDKCYVFV</sequence>
<dbReference type="GO" id="GO:0051607">
    <property type="term" value="P:defense response to virus"/>
    <property type="evidence" value="ECO:0007669"/>
    <property type="project" value="UniProtKB-KW"/>
</dbReference>
<dbReference type="NCBIfam" id="TIGR02592">
    <property type="entry name" value="cas_Cas5h"/>
    <property type="match status" value="1"/>
</dbReference>
<dbReference type="InterPro" id="IPR013421">
    <property type="entry name" value="CRISPR-assoc_prot_Cas5_HALMA"/>
</dbReference>
<evidence type="ECO:0000313" key="3">
    <source>
        <dbReference type="Proteomes" id="UP000218387"/>
    </source>
</evidence>
<dbReference type="RefSeq" id="WP_096918892.1">
    <property type="nucleotide sequence ID" value="NZ_CP029487.1"/>
</dbReference>